<feature type="disulfide bond" evidence="7">
    <location>
        <begin position="800"/>
        <end position="809"/>
    </location>
</feature>
<evidence type="ECO:0000256" key="5">
    <source>
        <dbReference type="ARBA" id="ARBA00023049"/>
    </source>
</evidence>
<dbReference type="GO" id="GO:0016020">
    <property type="term" value="C:membrane"/>
    <property type="evidence" value="ECO:0007669"/>
    <property type="project" value="InterPro"/>
</dbReference>
<dbReference type="SMART" id="SM00042">
    <property type="entry name" value="CUB"/>
    <property type="match status" value="1"/>
</dbReference>
<dbReference type="PROSITE" id="PS50060">
    <property type="entry name" value="MAM_2"/>
    <property type="match status" value="3"/>
</dbReference>
<dbReference type="InterPro" id="IPR024079">
    <property type="entry name" value="MetalloPept_cat_dom_sf"/>
</dbReference>
<dbReference type="GO" id="GO:0006508">
    <property type="term" value="P:proteolysis"/>
    <property type="evidence" value="ECO:0007669"/>
    <property type="project" value="UniProtKB-KW"/>
</dbReference>
<evidence type="ECO:0000256" key="3">
    <source>
        <dbReference type="ARBA" id="ARBA00022801"/>
    </source>
</evidence>
<comment type="caution">
    <text evidence="7">Lacks conserved residue(s) required for the propagation of feature annotation.</text>
</comment>
<dbReference type="Gene3D" id="3.40.390.10">
    <property type="entry name" value="Collagenase (Catalytic Domain)"/>
    <property type="match status" value="1"/>
</dbReference>
<evidence type="ECO:0000256" key="7">
    <source>
        <dbReference type="PROSITE-ProRule" id="PRU00076"/>
    </source>
</evidence>
<dbReference type="PROSITE" id="PS01186">
    <property type="entry name" value="EGF_2"/>
    <property type="match status" value="1"/>
</dbReference>
<dbReference type="Gene3D" id="2.60.120.200">
    <property type="match status" value="3"/>
</dbReference>
<name>K1RGT5_MAGGI</name>
<gene>
    <name evidence="10" type="ORF">CGI_10025872</name>
</gene>
<dbReference type="InterPro" id="IPR000859">
    <property type="entry name" value="CUB_dom"/>
</dbReference>
<dbReference type="SUPFAM" id="SSF49899">
    <property type="entry name" value="Concanavalin A-like lectins/glucanases"/>
    <property type="match status" value="3"/>
</dbReference>
<dbReference type="InParanoid" id="K1RGT5"/>
<reference evidence="10" key="1">
    <citation type="journal article" date="2012" name="Nature">
        <title>The oyster genome reveals stress adaptation and complexity of shell formation.</title>
        <authorList>
            <person name="Zhang G."/>
            <person name="Fang X."/>
            <person name="Guo X."/>
            <person name="Li L."/>
            <person name="Luo R."/>
            <person name="Xu F."/>
            <person name="Yang P."/>
            <person name="Zhang L."/>
            <person name="Wang X."/>
            <person name="Qi H."/>
            <person name="Xiong Z."/>
            <person name="Que H."/>
            <person name="Xie Y."/>
            <person name="Holland P.W."/>
            <person name="Paps J."/>
            <person name="Zhu Y."/>
            <person name="Wu F."/>
            <person name="Chen Y."/>
            <person name="Wang J."/>
            <person name="Peng C."/>
            <person name="Meng J."/>
            <person name="Yang L."/>
            <person name="Liu J."/>
            <person name="Wen B."/>
            <person name="Zhang N."/>
            <person name="Huang Z."/>
            <person name="Zhu Q."/>
            <person name="Feng Y."/>
            <person name="Mount A."/>
            <person name="Hedgecock D."/>
            <person name="Xu Z."/>
            <person name="Liu Y."/>
            <person name="Domazet-Loso T."/>
            <person name="Du Y."/>
            <person name="Sun X."/>
            <person name="Zhang S."/>
            <person name="Liu B."/>
            <person name="Cheng P."/>
            <person name="Jiang X."/>
            <person name="Li J."/>
            <person name="Fan D."/>
            <person name="Wang W."/>
            <person name="Fu W."/>
            <person name="Wang T."/>
            <person name="Wang B."/>
            <person name="Zhang J."/>
            <person name="Peng Z."/>
            <person name="Li Y."/>
            <person name="Li N."/>
            <person name="Wang J."/>
            <person name="Chen M."/>
            <person name="He Y."/>
            <person name="Tan F."/>
            <person name="Song X."/>
            <person name="Zheng Q."/>
            <person name="Huang R."/>
            <person name="Yang H."/>
            <person name="Du X."/>
            <person name="Chen L."/>
            <person name="Yang M."/>
            <person name="Gaffney P.M."/>
            <person name="Wang S."/>
            <person name="Luo L."/>
            <person name="She Z."/>
            <person name="Ming Y."/>
            <person name="Huang W."/>
            <person name="Zhang S."/>
            <person name="Huang B."/>
            <person name="Zhang Y."/>
            <person name="Qu T."/>
            <person name="Ni P."/>
            <person name="Miao G."/>
            <person name="Wang J."/>
            <person name="Wang Q."/>
            <person name="Steinberg C.E."/>
            <person name="Wang H."/>
            <person name="Li N."/>
            <person name="Qian L."/>
            <person name="Zhang G."/>
            <person name="Li Y."/>
            <person name="Yang H."/>
            <person name="Liu X."/>
            <person name="Wang J."/>
            <person name="Yin Y."/>
            <person name="Wang J."/>
        </authorList>
    </citation>
    <scope>NUCLEOTIDE SEQUENCE [LARGE SCALE GENOMIC DNA]</scope>
    <source>
        <strain evidence="10">05x7-T-G4-1.051#20</strain>
    </source>
</reference>
<comment type="cofactor">
    <cofactor evidence="8 9">
        <name>Zn(2+)</name>
        <dbReference type="ChEBI" id="CHEBI:29105"/>
    </cofactor>
    <text evidence="8 9">Binds 1 zinc ion per subunit.</text>
</comment>
<dbReference type="InterPro" id="IPR000998">
    <property type="entry name" value="MAM_dom"/>
</dbReference>
<evidence type="ECO:0000256" key="9">
    <source>
        <dbReference type="RuleBase" id="RU361183"/>
    </source>
</evidence>
<dbReference type="PANTHER" id="PTHR23282:SF101">
    <property type="entry name" value="MAM DOMAIN-CONTAINING PROTEIN"/>
    <property type="match status" value="1"/>
</dbReference>
<sequence>MRYRVSVQRSTDSELNSEIDEEEADVELAMIERELERYENELQNTEDKGPKQREAEGGEKLIQEALKKIELVQLRSKGNVDPDSDVVNLLESMYVDEGSRHNQHPEGIENIASKKGKVFGDTHDGHRLTQQQIEELNQMNGGRKKNFLKSATLWTDNIIPYTIDSNQSNVDVLNKAIQQFTDYTCLKWVPYGSAEANKASYSTYIEFISGSGCWSYVGRVFDDKQQISLEDSGCVSVSTAVHEMTHAIGQEHEQSRNDRDNYVTMLWSNIQGGETNNNMAKSNTYDYNPYDYESVLQYSLTSFSTNGQPTIEFKDRRLDFLADSATGLMFYDIQDITDGYNCTAPCRGADGNTPLKQCQNGGFVLHTCNCHCPDGLTGDLCQSVRTDPAECGPGIITLADGESRTITSPNFNNGGPYPTGKECVWLVKVMPGKFVEMTIEEMDLTTAWSACDHWLEIQYNLIGQTGPRRCGKVRKETYVTALHGNPTLMLLKFDSAFASTATAGKGFNLTVSSMGGGNETRNNTPSFDTGPSSAYEGQLYSYIETSSIRKDDVAILESHYIITTTTFCLSFAYHMYGATIGTLQVAMKSPNGDQYLFSKQYAQGNKWIVTSVDVPPSNGKKQKTKHKYTPGNNGDIAIDNIQITDGECVIDCTSNPCGPNALCVQETSTTYRCDCHPGFTGVLCDVVLGHANCTFEKGEDCFLENSNLDDFDWLLNSGKTPTEYTGPHSAKQGSQYAYIETTGRLLGQKAMFVNKYTFESGDRCLTFAYLMYGKTVACDQITCKNGGTCLNKQNGGFCQCPPDITGNRCEKKIGLMASCTFDDGPCFLTDINGQDTLDWRKAAWPTFNTFTGPSKPLDGFFAYIEASVGLKPGDNAIFSSATTSQLSLSATRGCGFQSEVAIDNIQLYEGECVSLPVSCTFETLNIQDCFLKNDKTFDDFDWKVNDRPTSSGGTGPSRAAEGNVYAFVETIGRRKGDIATLERFVPVPADGKMCLTFEYHMFGRHMGSLEVLLQNTTVFYEFGDKGNKWNKAELNLNSSAVQMLQFTATRGCGFQSEVAIDNIQLYEGECAVPLPT</sequence>
<keyword evidence="3 8" id="KW-0378">Hydrolase</keyword>
<dbReference type="PROSITE" id="PS01180">
    <property type="entry name" value="CUB"/>
    <property type="match status" value="1"/>
</dbReference>
<dbReference type="SUPFAM" id="SSF55486">
    <property type="entry name" value="Metalloproteases ('zincins'), catalytic domain"/>
    <property type="match status" value="1"/>
</dbReference>
<dbReference type="HOGENOM" id="CLU_286868_0_0_1"/>
<evidence type="ECO:0000313" key="10">
    <source>
        <dbReference type="EMBL" id="EKC33351.1"/>
    </source>
</evidence>
<dbReference type="AlphaFoldDB" id="K1RGT5"/>
<evidence type="ECO:0000256" key="1">
    <source>
        <dbReference type="ARBA" id="ARBA00022670"/>
    </source>
</evidence>
<dbReference type="CDD" id="cd06263">
    <property type="entry name" value="MAM"/>
    <property type="match status" value="2"/>
</dbReference>
<dbReference type="Pfam" id="PF01400">
    <property type="entry name" value="Astacin"/>
    <property type="match status" value="1"/>
</dbReference>
<protein>
    <recommendedName>
        <fullName evidence="9">Metalloendopeptidase</fullName>
        <ecNumber evidence="9">3.4.24.-</ecNumber>
    </recommendedName>
</protein>
<feature type="disulfide bond" evidence="7">
    <location>
        <begin position="675"/>
        <end position="684"/>
    </location>
</feature>
<dbReference type="CDD" id="cd00054">
    <property type="entry name" value="EGF_CA"/>
    <property type="match status" value="1"/>
</dbReference>
<accession>K1RGT5</accession>
<dbReference type="InterPro" id="IPR000742">
    <property type="entry name" value="EGF"/>
</dbReference>
<proteinExistence type="predicted"/>
<dbReference type="InterPro" id="IPR013320">
    <property type="entry name" value="ConA-like_dom_sf"/>
</dbReference>
<keyword evidence="2 8" id="KW-0479">Metal-binding</keyword>
<evidence type="ECO:0000256" key="6">
    <source>
        <dbReference type="ARBA" id="ARBA00023157"/>
    </source>
</evidence>
<dbReference type="SUPFAM" id="SSF57196">
    <property type="entry name" value="EGF/Laminin"/>
    <property type="match status" value="2"/>
</dbReference>
<dbReference type="Gene3D" id="2.10.25.10">
    <property type="entry name" value="Laminin"/>
    <property type="match status" value="2"/>
</dbReference>
<feature type="active site" evidence="8">
    <location>
        <position position="243"/>
    </location>
</feature>
<evidence type="ECO:0000256" key="2">
    <source>
        <dbReference type="ARBA" id="ARBA00022723"/>
    </source>
</evidence>
<dbReference type="SMART" id="SM00235">
    <property type="entry name" value="ZnMc"/>
    <property type="match status" value="1"/>
</dbReference>
<keyword evidence="6 7" id="KW-1015">Disulfide bond</keyword>
<dbReference type="InterPro" id="IPR051560">
    <property type="entry name" value="MAM_domain-containing"/>
</dbReference>
<keyword evidence="5 8" id="KW-0482">Metalloprotease</keyword>
<dbReference type="InterPro" id="IPR034035">
    <property type="entry name" value="Astacin-like_dom"/>
</dbReference>
<dbReference type="EMBL" id="JH818914">
    <property type="protein sequence ID" value="EKC33351.1"/>
    <property type="molecule type" value="Genomic_DNA"/>
</dbReference>
<dbReference type="EC" id="3.4.24.-" evidence="9"/>
<dbReference type="GO" id="GO:0008270">
    <property type="term" value="F:zinc ion binding"/>
    <property type="evidence" value="ECO:0007669"/>
    <property type="project" value="UniProtKB-UniRule"/>
</dbReference>
<dbReference type="InterPro" id="IPR001506">
    <property type="entry name" value="Peptidase_M12A"/>
</dbReference>
<feature type="binding site" evidence="8">
    <location>
        <position position="242"/>
    </location>
    <ligand>
        <name>Zn(2+)</name>
        <dbReference type="ChEBI" id="CHEBI:29105"/>
        <note>catalytic</note>
    </ligand>
</feature>
<dbReference type="PROSITE" id="PS00022">
    <property type="entry name" value="EGF_1"/>
    <property type="match status" value="3"/>
</dbReference>
<dbReference type="PROSITE" id="PS51864">
    <property type="entry name" value="ASTACIN"/>
    <property type="match status" value="1"/>
</dbReference>
<dbReference type="CDD" id="cd00041">
    <property type="entry name" value="CUB"/>
    <property type="match status" value="1"/>
</dbReference>
<dbReference type="SUPFAM" id="SSF49854">
    <property type="entry name" value="Spermadhesin, CUB domain"/>
    <property type="match status" value="1"/>
</dbReference>
<keyword evidence="4 8" id="KW-0862">Zinc</keyword>
<dbReference type="SMART" id="SM00181">
    <property type="entry name" value="EGF"/>
    <property type="match status" value="3"/>
</dbReference>
<dbReference type="Pfam" id="PF00629">
    <property type="entry name" value="MAM"/>
    <property type="match status" value="3"/>
</dbReference>
<keyword evidence="1 8" id="KW-0645">Protease</keyword>
<dbReference type="CDD" id="cd04280">
    <property type="entry name" value="ZnMc_astacin_like"/>
    <property type="match status" value="1"/>
</dbReference>
<dbReference type="InterPro" id="IPR035914">
    <property type="entry name" value="Sperma_CUB_dom_sf"/>
</dbReference>
<dbReference type="PROSITE" id="PS50026">
    <property type="entry name" value="EGF_3"/>
    <property type="match status" value="2"/>
</dbReference>
<dbReference type="GO" id="GO:0004222">
    <property type="term" value="F:metalloendopeptidase activity"/>
    <property type="evidence" value="ECO:0007669"/>
    <property type="project" value="UniProtKB-UniRule"/>
</dbReference>
<dbReference type="InterPro" id="IPR006026">
    <property type="entry name" value="Peptidase_Metallo"/>
</dbReference>
<feature type="binding site" evidence="8">
    <location>
        <position position="252"/>
    </location>
    <ligand>
        <name>Zn(2+)</name>
        <dbReference type="ChEBI" id="CHEBI:29105"/>
        <note>catalytic</note>
    </ligand>
</feature>
<organism evidence="10">
    <name type="scientific">Magallana gigas</name>
    <name type="common">Pacific oyster</name>
    <name type="synonym">Crassostrea gigas</name>
    <dbReference type="NCBI Taxonomy" id="29159"/>
    <lineage>
        <taxon>Eukaryota</taxon>
        <taxon>Metazoa</taxon>
        <taxon>Spiralia</taxon>
        <taxon>Lophotrochozoa</taxon>
        <taxon>Mollusca</taxon>
        <taxon>Bivalvia</taxon>
        <taxon>Autobranchia</taxon>
        <taxon>Pteriomorphia</taxon>
        <taxon>Ostreida</taxon>
        <taxon>Ostreoidea</taxon>
        <taxon>Ostreidae</taxon>
        <taxon>Magallana</taxon>
    </lineage>
</organism>
<evidence type="ECO:0000256" key="8">
    <source>
        <dbReference type="PROSITE-ProRule" id="PRU01211"/>
    </source>
</evidence>
<dbReference type="PANTHER" id="PTHR23282">
    <property type="entry name" value="APICAL ENDOSOMAL GLYCOPROTEIN PRECURSOR"/>
    <property type="match status" value="1"/>
</dbReference>
<dbReference type="SMART" id="SM00137">
    <property type="entry name" value="MAM"/>
    <property type="match status" value="1"/>
</dbReference>
<dbReference type="PRINTS" id="PR00480">
    <property type="entry name" value="ASTACIN"/>
</dbReference>
<feature type="binding site" evidence="8">
    <location>
        <position position="246"/>
    </location>
    <ligand>
        <name>Zn(2+)</name>
        <dbReference type="ChEBI" id="CHEBI:29105"/>
        <note>catalytic</note>
    </ligand>
</feature>
<dbReference type="Pfam" id="PF00431">
    <property type="entry name" value="CUB"/>
    <property type="match status" value="1"/>
</dbReference>
<keyword evidence="7" id="KW-0245">EGF-like domain</keyword>
<evidence type="ECO:0000256" key="4">
    <source>
        <dbReference type="ARBA" id="ARBA00022833"/>
    </source>
</evidence>